<evidence type="ECO:0000313" key="3">
    <source>
        <dbReference type="Proteomes" id="UP000480178"/>
    </source>
</evidence>
<sequence>MDLLVFAALVVSIDIIIVGVIVVRASLWLDEWIIKKEDAYLYGKLRKEKE</sequence>
<proteinExistence type="predicted"/>
<keyword evidence="3" id="KW-1185">Reference proteome</keyword>
<evidence type="ECO:0000256" key="1">
    <source>
        <dbReference type="SAM" id="Phobius"/>
    </source>
</evidence>
<dbReference type="Proteomes" id="UP000480178">
    <property type="component" value="Chromosome"/>
</dbReference>
<feature type="transmembrane region" description="Helical" evidence="1">
    <location>
        <begin position="6"/>
        <end position="27"/>
    </location>
</feature>
<accession>A0A6C0GBJ7</accession>
<keyword evidence="1" id="KW-0812">Transmembrane</keyword>
<dbReference type="EMBL" id="CP048222">
    <property type="protein sequence ID" value="QHT65258.1"/>
    <property type="molecule type" value="Genomic_DNA"/>
</dbReference>
<organism evidence="2 3">
    <name type="scientific">Rhodocytophaga rosea</name>
    <dbReference type="NCBI Taxonomy" id="2704465"/>
    <lineage>
        <taxon>Bacteria</taxon>
        <taxon>Pseudomonadati</taxon>
        <taxon>Bacteroidota</taxon>
        <taxon>Cytophagia</taxon>
        <taxon>Cytophagales</taxon>
        <taxon>Rhodocytophagaceae</taxon>
        <taxon>Rhodocytophaga</taxon>
    </lineage>
</organism>
<reference evidence="2 3" key="1">
    <citation type="submission" date="2020-01" db="EMBL/GenBank/DDBJ databases">
        <authorList>
            <person name="Kim M.K."/>
        </authorList>
    </citation>
    <scope>NUCLEOTIDE SEQUENCE [LARGE SCALE GENOMIC DNA]</scope>
    <source>
        <strain evidence="2 3">172606-1</strain>
    </source>
</reference>
<name>A0A6C0GBJ7_9BACT</name>
<evidence type="ECO:0000313" key="2">
    <source>
        <dbReference type="EMBL" id="QHT65258.1"/>
    </source>
</evidence>
<dbReference type="KEGG" id="rhoz:GXP67_00505"/>
<dbReference type="AlphaFoldDB" id="A0A6C0GBJ7"/>
<dbReference type="RefSeq" id="WP_162441346.1">
    <property type="nucleotide sequence ID" value="NZ_CP048222.1"/>
</dbReference>
<keyword evidence="1" id="KW-1133">Transmembrane helix</keyword>
<protein>
    <submittedName>
        <fullName evidence="2">Uncharacterized protein</fullName>
    </submittedName>
</protein>
<gene>
    <name evidence="2" type="ORF">GXP67_00505</name>
</gene>
<keyword evidence="1" id="KW-0472">Membrane</keyword>